<dbReference type="AlphaFoldDB" id="A0A7X2IUM5"/>
<organism evidence="2 3">
    <name type="scientific">Pseudoduganella rivuli</name>
    <dbReference type="NCBI Taxonomy" id="2666085"/>
    <lineage>
        <taxon>Bacteria</taxon>
        <taxon>Pseudomonadati</taxon>
        <taxon>Pseudomonadota</taxon>
        <taxon>Betaproteobacteria</taxon>
        <taxon>Burkholderiales</taxon>
        <taxon>Oxalobacteraceae</taxon>
        <taxon>Telluria group</taxon>
        <taxon>Pseudoduganella</taxon>
    </lineage>
</organism>
<gene>
    <name evidence="2" type="ORF">GJ700_32400</name>
</gene>
<name>A0A7X2IUM5_9BURK</name>
<reference evidence="2 3" key="1">
    <citation type="submission" date="2019-11" db="EMBL/GenBank/DDBJ databases">
        <title>Novel species isolated from a subtropical stream in China.</title>
        <authorList>
            <person name="Lu H."/>
        </authorList>
    </citation>
    <scope>NUCLEOTIDE SEQUENCE [LARGE SCALE GENOMIC DNA]</scope>
    <source>
        <strain evidence="2 3">FT92W</strain>
    </source>
</reference>
<dbReference type="Proteomes" id="UP000446768">
    <property type="component" value="Unassembled WGS sequence"/>
</dbReference>
<dbReference type="InterPro" id="IPR011330">
    <property type="entry name" value="Glyco_hydro/deAcase_b/a-brl"/>
</dbReference>
<keyword evidence="3" id="KW-1185">Reference proteome</keyword>
<dbReference type="GO" id="GO:0016810">
    <property type="term" value="F:hydrolase activity, acting on carbon-nitrogen (but not peptide) bonds"/>
    <property type="evidence" value="ECO:0007669"/>
    <property type="project" value="InterPro"/>
</dbReference>
<feature type="domain" description="NodB homology" evidence="1">
    <location>
        <begin position="44"/>
        <end position="167"/>
    </location>
</feature>
<proteinExistence type="predicted"/>
<dbReference type="Pfam" id="PF01522">
    <property type="entry name" value="Polysacc_deac_1"/>
    <property type="match status" value="1"/>
</dbReference>
<dbReference type="GO" id="GO:0005975">
    <property type="term" value="P:carbohydrate metabolic process"/>
    <property type="evidence" value="ECO:0007669"/>
    <property type="project" value="InterPro"/>
</dbReference>
<dbReference type="EMBL" id="WKJJ01000032">
    <property type="protein sequence ID" value="MRV76422.1"/>
    <property type="molecule type" value="Genomic_DNA"/>
</dbReference>
<accession>A0A7X2IUM5</accession>
<evidence type="ECO:0000313" key="3">
    <source>
        <dbReference type="Proteomes" id="UP000446768"/>
    </source>
</evidence>
<comment type="caution">
    <text evidence="2">The sequence shown here is derived from an EMBL/GenBank/DDBJ whole genome shotgun (WGS) entry which is preliminary data.</text>
</comment>
<sequence>MRTRVCITIDMEFSIGGAFNDPSCTPVAEPAVWCNSHGRSEGLGYMLDTFRKYHVPATFFVETVQRTYFRHDPMRDIVHRVYGDGHEVQLHSHPCWTLFRHSDWRSRLPIPEGSDNFHGRAVEDSMSLIQQGIDTFSDWGMPRPKAFRSGNLQHDDNLYRALAQKDIPYASNVGVAIFDSGDPNYALYSGRHERHGVQEYPVLTFSDWNMGGRQHLKSLTIAGTSFQETVSLLEDAHAMQIPLVVVLTHPFEFVHRRDVAFTQLGRHHLTQRRLLQLCQFLDRHSDRFEASGFAAAATACEHAPSRNTLLKTNLGQSLLRMASQVTHDKLGNLMTLRSSAT</sequence>
<dbReference type="Gene3D" id="3.20.20.370">
    <property type="entry name" value="Glycoside hydrolase/deacetylase"/>
    <property type="match status" value="1"/>
</dbReference>
<evidence type="ECO:0000313" key="2">
    <source>
        <dbReference type="EMBL" id="MRV76422.1"/>
    </source>
</evidence>
<dbReference type="RefSeq" id="WP_154381916.1">
    <property type="nucleotide sequence ID" value="NZ_WKJJ01000032.1"/>
</dbReference>
<dbReference type="SUPFAM" id="SSF88713">
    <property type="entry name" value="Glycoside hydrolase/deacetylase"/>
    <property type="match status" value="1"/>
</dbReference>
<protein>
    <submittedName>
        <fullName evidence="2">Polysaccharide deacetylase family protein</fullName>
    </submittedName>
</protein>
<dbReference type="InterPro" id="IPR002509">
    <property type="entry name" value="NODB_dom"/>
</dbReference>
<evidence type="ECO:0000259" key="1">
    <source>
        <dbReference type="Pfam" id="PF01522"/>
    </source>
</evidence>